<dbReference type="InterPro" id="IPR027791">
    <property type="entry name" value="Galactosyl_T_C"/>
</dbReference>
<dbReference type="RefSeq" id="WP_232138281.1">
    <property type="nucleotide sequence ID" value="NZ_CP089507.1"/>
</dbReference>
<sequence length="283" mass="31800">MQTPAASLIISTYNNTDWLQRCLWGYAQQDRQDFELIVADDGSGPATREMLAAITPDLPYPLRHVWHEDAGFRKCTILNRGIEDARSDYLVFSDGDCVPRADFVSQHLRLREPGRYLGGGYCKLPMDLSLKIDRDVIARGLHTDLDWLKANGLPRKKRSLKLWARPGWRERVLNATTPTKPRWAGNNASGWKADLVRVNGFDERMTYGGEDLELGERLANAGVTGKQIRFSAVCIHLDHARGYVKPEMKAANQAIRDAVAAGRLTWTEFGLMHGPKRQAGSAR</sequence>
<dbReference type="InterPro" id="IPR050834">
    <property type="entry name" value="Glycosyltransf_2"/>
</dbReference>
<dbReference type="SUPFAM" id="SSF53448">
    <property type="entry name" value="Nucleotide-diphospho-sugar transferases"/>
    <property type="match status" value="1"/>
</dbReference>
<dbReference type="PANTHER" id="PTHR43685">
    <property type="entry name" value="GLYCOSYLTRANSFERASE"/>
    <property type="match status" value="1"/>
</dbReference>
<protein>
    <submittedName>
        <fullName evidence="4">Glycosyltransferase family 2 protein</fullName>
    </submittedName>
</protein>
<gene>
    <name evidence="4" type="ORF">LTT95_18210</name>
</gene>
<keyword evidence="1" id="KW-0808">Transferase</keyword>
<dbReference type="PANTHER" id="PTHR43685:SF3">
    <property type="entry name" value="SLR2126 PROTEIN"/>
    <property type="match status" value="1"/>
</dbReference>
<dbReference type="Pfam" id="PF02709">
    <property type="entry name" value="Glyco_transf_7C"/>
    <property type="match status" value="1"/>
</dbReference>
<dbReference type="EMBL" id="JAJQKU010000009">
    <property type="protein sequence ID" value="MCD9098863.1"/>
    <property type="molecule type" value="Genomic_DNA"/>
</dbReference>
<evidence type="ECO:0000259" key="3">
    <source>
        <dbReference type="Pfam" id="PF02709"/>
    </source>
</evidence>
<keyword evidence="5" id="KW-1185">Reference proteome</keyword>
<evidence type="ECO:0000256" key="1">
    <source>
        <dbReference type="ARBA" id="ARBA00022679"/>
    </source>
</evidence>
<accession>A0ABS8UHB9</accession>
<evidence type="ECO:0000313" key="5">
    <source>
        <dbReference type="Proteomes" id="UP001430360"/>
    </source>
</evidence>
<name>A0ABS8UHB9_9GAMM</name>
<feature type="domain" description="Glycosyltransferase 2-like" evidence="2">
    <location>
        <begin position="7"/>
        <end position="109"/>
    </location>
</feature>
<comment type="caution">
    <text evidence="4">The sequence shown here is derived from an EMBL/GenBank/DDBJ whole genome shotgun (WGS) entry which is preliminary data.</text>
</comment>
<dbReference type="Proteomes" id="UP001430360">
    <property type="component" value="Unassembled WGS sequence"/>
</dbReference>
<proteinExistence type="predicted"/>
<evidence type="ECO:0000313" key="4">
    <source>
        <dbReference type="EMBL" id="MCD9098863.1"/>
    </source>
</evidence>
<organism evidence="4 5">
    <name type="scientific">Luteimonas fraxinea</name>
    <dbReference type="NCBI Taxonomy" id="2901869"/>
    <lineage>
        <taxon>Bacteria</taxon>
        <taxon>Pseudomonadati</taxon>
        <taxon>Pseudomonadota</taxon>
        <taxon>Gammaproteobacteria</taxon>
        <taxon>Lysobacterales</taxon>
        <taxon>Lysobacteraceae</taxon>
        <taxon>Luteimonas</taxon>
    </lineage>
</organism>
<dbReference type="Pfam" id="PF00535">
    <property type="entry name" value="Glycos_transf_2"/>
    <property type="match status" value="1"/>
</dbReference>
<feature type="domain" description="Galactosyltransferase C-terminal" evidence="3">
    <location>
        <begin position="185"/>
        <end position="230"/>
    </location>
</feature>
<reference evidence="4" key="2">
    <citation type="journal article" date="2022" name="Syst. Appl. Microbiol.">
        <title>Physiological and genomic characterisation of Luteimonas fraxinea sp. nov., a bacterial species associated with trees tolerant to ash dieback.</title>
        <authorList>
            <person name="Ulrich K."/>
            <person name="Becker R."/>
            <person name="Behrendt U."/>
            <person name="Kube M."/>
            <person name="Schneck V."/>
            <person name="Ulrich A."/>
        </authorList>
    </citation>
    <scope>NUCLEOTIDE SEQUENCE</scope>
    <source>
        <strain evidence="4">A1P009</strain>
    </source>
</reference>
<dbReference type="InterPro" id="IPR001173">
    <property type="entry name" value="Glyco_trans_2-like"/>
</dbReference>
<evidence type="ECO:0000259" key="2">
    <source>
        <dbReference type="Pfam" id="PF00535"/>
    </source>
</evidence>
<dbReference type="CDD" id="cd06420">
    <property type="entry name" value="GT2_Chondriotin_Pol_N"/>
    <property type="match status" value="1"/>
</dbReference>
<dbReference type="InterPro" id="IPR029044">
    <property type="entry name" value="Nucleotide-diphossugar_trans"/>
</dbReference>
<dbReference type="Gene3D" id="3.90.550.10">
    <property type="entry name" value="Spore Coat Polysaccharide Biosynthesis Protein SpsA, Chain A"/>
    <property type="match status" value="1"/>
</dbReference>
<reference evidence="4" key="1">
    <citation type="submission" date="2021-12" db="EMBL/GenBank/DDBJ databases">
        <authorList>
            <person name="Ulrich A."/>
        </authorList>
    </citation>
    <scope>NUCLEOTIDE SEQUENCE</scope>
    <source>
        <strain evidence="4">A1P009</strain>
    </source>
</reference>